<comment type="similarity">
    <text evidence="1">Belongs to the TRIM/RBCC family.</text>
</comment>
<feature type="repeat" description="NHL" evidence="9">
    <location>
        <begin position="642"/>
        <end position="685"/>
    </location>
</feature>
<dbReference type="InterPro" id="IPR001298">
    <property type="entry name" value="Filamin/ABP280_rpt"/>
</dbReference>
<feature type="repeat" description="NHL" evidence="9">
    <location>
        <begin position="1178"/>
        <end position="1222"/>
    </location>
</feature>
<feature type="repeat" description="NHL" evidence="9">
    <location>
        <begin position="1354"/>
        <end position="1394"/>
    </location>
</feature>
<evidence type="ECO:0000256" key="9">
    <source>
        <dbReference type="PROSITE-ProRule" id="PRU00504"/>
    </source>
</evidence>
<feature type="domain" description="B box-type" evidence="11">
    <location>
        <begin position="866"/>
        <end position="909"/>
    </location>
</feature>
<evidence type="ECO:0000256" key="7">
    <source>
        <dbReference type="PROSITE-ProRule" id="PRU00024"/>
    </source>
</evidence>
<evidence type="ECO:0000313" key="12">
    <source>
        <dbReference type="EMBL" id="CAH3151958.1"/>
    </source>
</evidence>
<dbReference type="InterPro" id="IPR047153">
    <property type="entry name" value="TRIM45/56/19-like"/>
</dbReference>
<evidence type="ECO:0000259" key="10">
    <source>
        <dbReference type="PROSITE" id="PS50089"/>
    </source>
</evidence>
<evidence type="ECO:0000256" key="8">
    <source>
        <dbReference type="PROSITE-ProRule" id="PRU00087"/>
    </source>
</evidence>
<evidence type="ECO:0000313" key="13">
    <source>
        <dbReference type="Proteomes" id="UP001159405"/>
    </source>
</evidence>
<evidence type="ECO:0000256" key="5">
    <source>
        <dbReference type="ARBA" id="ARBA00022771"/>
    </source>
</evidence>
<dbReference type="SUPFAM" id="SSF57845">
    <property type="entry name" value="B-box zinc-binding domain"/>
    <property type="match status" value="2"/>
</dbReference>
<gene>
    <name evidence="12" type="ORF">PLOB_00048887</name>
</gene>
<keyword evidence="5 7" id="KW-0863">Zinc-finger</keyword>
<evidence type="ECO:0008006" key="14">
    <source>
        <dbReference type="Google" id="ProtNLM"/>
    </source>
</evidence>
<keyword evidence="13" id="KW-1185">Reference proteome</keyword>
<sequence length="1436" mass="162978">MDVQQLFRNLQKEAECPLCLETVNNPKTLPCLHSFCLECLDKHAGFVRRQLQATIKCPVCQTSFQIPEGDSFKNLPTSYHLNRLVDVLALNVGGTQAPKCGSCDENNTASSYCFVCQNFLCTACFEAHQRLKATRGHRNVVIEKLQAQDLEDLIHRPVMCSQQYHENQPLEFYCEECKVPICHKCSVVSHNRHTMTDTQKAAEVQKMQMKDALEKVKAETIIYEKNIRKQAELMDKNRNEILSCEKKMTDLVEELIRDLREHERIMKTKFAEIYEAQQKHHATQLENFELVLTQLKSCVERGESIVQRNISAEILQTNQAIIERCEELLKARKPDIYKPSHVSYMVEQKVKILDCIVVSDTYPSLSLAEVASLKDVREKTETNFTIVTRNSDGEQCYHEKDVIKVSILSPAGVQVETEIKDTKDGKYTVTYTPQCVGQHGAEILVNRQPLTGSPWTVQVIPHYQFAFQFGSKGKEQGQFDIPWDVAVNDESRILAVADRYNKRIQMFGFDGNFLREIALKGNPYSLAFTESGDLLFRVSLDLSKSRIALFTENGQFIRCIGDEDVKDPLYVSVISDGRIITSDISDKRIKVLTTDGKKSLRSFKAPDCDETPVCVVYHQEKFFASFSSACRVMVFNEAGEYLHDIGSEGSGDGQFSNPTGLAIDKFSRLIVCDAGNKRLQLFTLEGTYITQIDGRFFKGVTHNHSTHIGPTMDVQQLFRNLQKEAECPFCLETVNKPKTLPCLHSFCLECLDKHAGFARRQLQATIKCPVCQTSFQIPEGDSFKNLPTSCHLNQLVDVLALKDSGAEAQKCGSCDENNTASSYCFVCQNFLCTACFEAHQRLKATRGHRNVVIEKLQAQDVEDLIHRPVMCSQQYHENQPLEFYCEECKVLICHKCSVVSHNRHTMTDTQKAAQVQKTQMMDALEKVKAETVVYQKQVRKQTELMDKNKKEIMSCEKKMTDLVEDLIRDLREHERMMKTKFGEIYEAQQKHHATQLENFELVLTQLKSCVEQGETIAQRNISAEILQTNRAIIKRCEELLKARKPDIYKPSHVSYMVEQKVKILDRIVVSDTDSSLSLAEVASLKDVREKTETNFTIVTRNSDEEQCYHEEDVIKVNILNPAGDQLETEIKDTEDGKYTVRYTPQCVGQQRVEIQVNGQPLTGSPWVVQVIPHKYQFAFQFGSGGKEQGQFNWPWGIAVNDKRRILTIADVNNNRVQMFGFEGNFLREIPLKGVPRSLAFTESGDLLVHVFVDSSIFLYSESGQFISYIGGEHVKNPRYVSVSSDGRIITSDAYDETIKVLTADGKNLLQSFKATGCDNTPDCVVYHQDKFFASFSSACRVMVFNNAGEYLYDIGSKGSFDGQFLKPTGLVIDKFNRLIVCDAGNSRLQLFTLVGKYIAKIAGSFFEDAFPRYAVISNTGYLFVTDTDLDCVHVFH</sequence>
<evidence type="ECO:0000259" key="11">
    <source>
        <dbReference type="PROSITE" id="PS50119"/>
    </source>
</evidence>
<dbReference type="SMART" id="SM00336">
    <property type="entry name" value="BBOX"/>
    <property type="match status" value="4"/>
</dbReference>
<dbReference type="SUPFAM" id="SSF57850">
    <property type="entry name" value="RING/U-box"/>
    <property type="match status" value="2"/>
</dbReference>
<dbReference type="SUPFAM" id="SSF81296">
    <property type="entry name" value="E set domains"/>
    <property type="match status" value="2"/>
</dbReference>
<reference evidence="12 13" key="1">
    <citation type="submission" date="2022-05" db="EMBL/GenBank/DDBJ databases">
        <authorList>
            <consortium name="Genoscope - CEA"/>
            <person name="William W."/>
        </authorList>
    </citation>
    <scope>NUCLEOTIDE SEQUENCE [LARGE SCALE GENOMIC DNA]</scope>
</reference>
<accession>A0ABN8PW43</accession>
<dbReference type="InterPro" id="IPR027370">
    <property type="entry name" value="Znf-RING_euk"/>
</dbReference>
<dbReference type="Gene3D" id="2.120.10.30">
    <property type="entry name" value="TolB, C-terminal domain"/>
    <property type="match status" value="4"/>
</dbReference>
<feature type="repeat" description="NHL" evidence="9">
    <location>
        <begin position="466"/>
        <end position="510"/>
    </location>
</feature>
<dbReference type="Pfam" id="PF00643">
    <property type="entry name" value="zf-B_box"/>
    <property type="match status" value="2"/>
</dbReference>
<feature type="domain" description="RING-type" evidence="10">
    <location>
        <begin position="727"/>
        <end position="772"/>
    </location>
</feature>
<dbReference type="InterPro" id="IPR017907">
    <property type="entry name" value="Znf_RING_CS"/>
</dbReference>
<dbReference type="InterPro" id="IPR000315">
    <property type="entry name" value="Znf_B-box"/>
</dbReference>
<dbReference type="InterPro" id="IPR001841">
    <property type="entry name" value="Znf_RING"/>
</dbReference>
<dbReference type="Gene3D" id="3.30.40.10">
    <property type="entry name" value="Zinc/RING finger domain, C3HC4 (zinc finger)"/>
    <property type="match status" value="2"/>
</dbReference>
<dbReference type="CDD" id="cd05819">
    <property type="entry name" value="NHL"/>
    <property type="match status" value="1"/>
</dbReference>
<dbReference type="InterPro" id="IPR013083">
    <property type="entry name" value="Znf_RING/FYVE/PHD"/>
</dbReference>
<dbReference type="Pfam" id="PF01436">
    <property type="entry name" value="NHL"/>
    <property type="match status" value="1"/>
</dbReference>
<keyword evidence="4" id="KW-0677">Repeat</keyword>
<keyword evidence="6" id="KW-0862">Zinc</keyword>
<proteinExistence type="inferred from homology"/>
<dbReference type="PROSITE" id="PS50194">
    <property type="entry name" value="FILAMIN_REPEAT"/>
    <property type="match status" value="2"/>
</dbReference>
<dbReference type="PROSITE" id="PS50089">
    <property type="entry name" value="ZF_RING_2"/>
    <property type="match status" value="2"/>
</dbReference>
<dbReference type="Pfam" id="PF13445">
    <property type="entry name" value="zf-RING_UBOX"/>
    <property type="match status" value="2"/>
</dbReference>
<feature type="repeat" description="NHL" evidence="9">
    <location>
        <begin position="1263"/>
        <end position="1304"/>
    </location>
</feature>
<dbReference type="EMBL" id="CALNXK010000092">
    <property type="protein sequence ID" value="CAH3151958.1"/>
    <property type="molecule type" value="Genomic_DNA"/>
</dbReference>
<feature type="domain" description="RING-type" evidence="10">
    <location>
        <begin position="16"/>
        <end position="61"/>
    </location>
</feature>
<feature type="domain" description="B box-type" evidence="11">
    <location>
        <begin position="155"/>
        <end position="198"/>
    </location>
</feature>
<dbReference type="PROSITE" id="PS00518">
    <property type="entry name" value="ZF_RING_1"/>
    <property type="match status" value="2"/>
</dbReference>
<evidence type="ECO:0000256" key="1">
    <source>
        <dbReference type="ARBA" id="ARBA00008518"/>
    </source>
</evidence>
<feature type="domain" description="B box-type" evidence="11">
    <location>
        <begin position="95"/>
        <end position="142"/>
    </location>
</feature>
<organism evidence="12 13">
    <name type="scientific">Porites lobata</name>
    <dbReference type="NCBI Taxonomy" id="104759"/>
    <lineage>
        <taxon>Eukaryota</taxon>
        <taxon>Metazoa</taxon>
        <taxon>Cnidaria</taxon>
        <taxon>Anthozoa</taxon>
        <taxon>Hexacorallia</taxon>
        <taxon>Scleractinia</taxon>
        <taxon>Fungiina</taxon>
        <taxon>Poritidae</taxon>
        <taxon>Porites</taxon>
    </lineage>
</organism>
<dbReference type="InterPro" id="IPR014756">
    <property type="entry name" value="Ig_E-set"/>
</dbReference>
<dbReference type="Pfam" id="PF00630">
    <property type="entry name" value="Filamin"/>
    <property type="match status" value="2"/>
</dbReference>
<keyword evidence="2" id="KW-0597">Phosphoprotein</keyword>
<dbReference type="InterPro" id="IPR017868">
    <property type="entry name" value="Filamin/ABP280_repeat-like"/>
</dbReference>
<protein>
    <recommendedName>
        <fullName evidence="14">E3 ubiquitin-protein ligase TRIM71</fullName>
    </recommendedName>
</protein>
<dbReference type="Pfam" id="PF17170">
    <property type="entry name" value="DUF5128"/>
    <property type="match status" value="2"/>
</dbReference>
<name>A0ABN8PW43_9CNID</name>
<feature type="domain" description="B box-type" evidence="11">
    <location>
        <begin position="806"/>
        <end position="853"/>
    </location>
</feature>
<dbReference type="InterPro" id="IPR013783">
    <property type="entry name" value="Ig-like_fold"/>
</dbReference>
<dbReference type="Gene3D" id="2.60.40.10">
    <property type="entry name" value="Immunoglobulins"/>
    <property type="match status" value="2"/>
</dbReference>
<dbReference type="Gene3D" id="4.10.830.40">
    <property type="match status" value="2"/>
</dbReference>
<evidence type="ECO:0000256" key="4">
    <source>
        <dbReference type="ARBA" id="ARBA00022737"/>
    </source>
</evidence>
<keyword evidence="3" id="KW-0479">Metal-binding</keyword>
<dbReference type="PROSITE" id="PS51125">
    <property type="entry name" value="NHL"/>
    <property type="match status" value="5"/>
</dbReference>
<dbReference type="PANTHER" id="PTHR25462">
    <property type="entry name" value="BONUS, ISOFORM C-RELATED"/>
    <property type="match status" value="1"/>
</dbReference>
<dbReference type="PROSITE" id="PS50119">
    <property type="entry name" value="ZF_BBOX"/>
    <property type="match status" value="4"/>
</dbReference>
<dbReference type="InterPro" id="IPR011042">
    <property type="entry name" value="6-blade_b-propeller_TolB-like"/>
</dbReference>
<comment type="caution">
    <text evidence="12">The sequence shown here is derived from an EMBL/GenBank/DDBJ whole genome shotgun (WGS) entry which is preliminary data.</text>
</comment>
<feature type="repeat" description="Filamin" evidence="8">
    <location>
        <begin position="358"/>
        <end position="459"/>
    </location>
</feature>
<dbReference type="InterPro" id="IPR001258">
    <property type="entry name" value="NHL_repeat"/>
</dbReference>
<dbReference type="SMART" id="SM00184">
    <property type="entry name" value="RING"/>
    <property type="match status" value="2"/>
</dbReference>
<dbReference type="Gene3D" id="3.30.160.60">
    <property type="entry name" value="Classic Zinc Finger"/>
    <property type="match status" value="2"/>
</dbReference>
<dbReference type="PANTHER" id="PTHR25462:SF296">
    <property type="entry name" value="MEIOTIC P26, ISOFORM F"/>
    <property type="match status" value="1"/>
</dbReference>
<dbReference type="Proteomes" id="UP001159405">
    <property type="component" value="Unassembled WGS sequence"/>
</dbReference>
<dbReference type="SMART" id="SM00557">
    <property type="entry name" value="IG_FLMN"/>
    <property type="match status" value="2"/>
</dbReference>
<evidence type="ECO:0000256" key="6">
    <source>
        <dbReference type="ARBA" id="ARBA00022833"/>
    </source>
</evidence>
<feature type="repeat" description="Filamin" evidence="8">
    <location>
        <begin position="1069"/>
        <end position="1170"/>
    </location>
</feature>
<dbReference type="SUPFAM" id="SSF101898">
    <property type="entry name" value="NHL repeat"/>
    <property type="match status" value="2"/>
</dbReference>
<evidence type="ECO:0000256" key="2">
    <source>
        <dbReference type="ARBA" id="ARBA00022553"/>
    </source>
</evidence>
<evidence type="ECO:0000256" key="3">
    <source>
        <dbReference type="ARBA" id="ARBA00022723"/>
    </source>
</evidence>